<reference evidence="2" key="1">
    <citation type="submission" date="2023-03" db="EMBL/GenBank/DDBJ databases">
        <title>Massive genome expansion in bonnet fungi (Mycena s.s.) driven by repeated elements and novel gene families across ecological guilds.</title>
        <authorList>
            <consortium name="Lawrence Berkeley National Laboratory"/>
            <person name="Harder C.B."/>
            <person name="Miyauchi S."/>
            <person name="Viragh M."/>
            <person name="Kuo A."/>
            <person name="Thoen E."/>
            <person name="Andreopoulos B."/>
            <person name="Lu D."/>
            <person name="Skrede I."/>
            <person name="Drula E."/>
            <person name="Henrissat B."/>
            <person name="Morin E."/>
            <person name="Kohler A."/>
            <person name="Barry K."/>
            <person name="LaButti K."/>
            <person name="Morin E."/>
            <person name="Salamov A."/>
            <person name="Lipzen A."/>
            <person name="Mereny Z."/>
            <person name="Hegedus B."/>
            <person name="Baldrian P."/>
            <person name="Stursova M."/>
            <person name="Weitz H."/>
            <person name="Taylor A."/>
            <person name="Grigoriev I.V."/>
            <person name="Nagy L.G."/>
            <person name="Martin F."/>
            <person name="Kauserud H."/>
        </authorList>
    </citation>
    <scope>NUCLEOTIDE SEQUENCE</scope>
    <source>
        <strain evidence="2">CBHHK200</strain>
    </source>
</reference>
<evidence type="ECO:0000313" key="3">
    <source>
        <dbReference type="Proteomes" id="UP001218188"/>
    </source>
</evidence>
<feature type="compositionally biased region" description="Low complexity" evidence="1">
    <location>
        <begin position="589"/>
        <end position="643"/>
    </location>
</feature>
<feature type="compositionally biased region" description="Gly residues" evidence="1">
    <location>
        <begin position="688"/>
        <end position="702"/>
    </location>
</feature>
<dbReference type="CDD" id="cd11576">
    <property type="entry name" value="GH99_GH71_like_2"/>
    <property type="match status" value="1"/>
</dbReference>
<dbReference type="Gene3D" id="3.20.20.80">
    <property type="entry name" value="Glycosidases"/>
    <property type="match status" value="1"/>
</dbReference>
<feature type="non-terminal residue" evidence="2">
    <location>
        <position position="1"/>
    </location>
</feature>
<dbReference type="Proteomes" id="UP001218188">
    <property type="component" value="Unassembled WGS sequence"/>
</dbReference>
<sequence length="778" mass="83774">MPTATAGKILKRANPGTIQDKFLVGYQGWFTCANDGPPIGEGHHGWLHWLNQPLAANGRPNTDLWPDTSAYEPSELYAIEGLAHRDGSPAKVFSSRDPRTVRRHFHWMAEHGVDGAFLQRFVGQVDPEEAGNRDPRFGGTRRLRDEVGRRVREAAEAEGRVWAVMYDVSGVPAADIVRIMTQDFTHLLHEERIFDSPAYLRERSRPVVAVWGFGLSDSPVSPHIARAVFDALRAIAPDLYIFAGVPSHWRSPGQGDAHADPAWSALWLGADGLVDALSPWSVGRYSTSAEVESWAAERWEGDAELIAKHNEEIELAGRAGRRVDYVPVVLPGGSGFNLSEGKWAFNGIKRNGGKFLWSQIFHAKRLKGVRSMYGAMWDEYDEGTAFLPVVEKKRLLPESDTWPFLSLDEDGYDLPSDWCVAFFILIQCFPISTISQILTPNHRYMRVAGFAAEGLRSERRIHDSFPSKELQDYWSSRPRYEEEGAGSVGAGSSSGAASSSAHSRPTSSSAYTATSAGAVGGAGAVLGGAGVGGVGARKDEEETEAAREAKAQFDAWAEEQRIKEAEAEDMPPPAYSLEDDGSAVEAPVQQSTQQQQRPIQHQQQSVVVPPQIVNSPPPQQQHFQQQHVSSPPPQQQQFQQQQNIVPQIVSSPPPQQQHFGADAAVGALAGDFARQHIGASPPPLPGRTGSGSGQGYGAGAGPGRVPSVGVGGIMHVERPPLHPAHPSRGSHESSVSVGSAGGSGSVERPPLHPSHPQAQAQGGRHDSGAGAGGSYGAG</sequence>
<evidence type="ECO:0008006" key="4">
    <source>
        <dbReference type="Google" id="ProtNLM"/>
    </source>
</evidence>
<feature type="compositionally biased region" description="Low complexity" evidence="1">
    <location>
        <begin position="490"/>
        <end position="510"/>
    </location>
</feature>
<feature type="compositionally biased region" description="Gly residues" evidence="1">
    <location>
        <begin position="769"/>
        <end position="778"/>
    </location>
</feature>
<gene>
    <name evidence="2" type="ORF">C8F04DRAFT_997603</name>
</gene>
<keyword evidence="3" id="KW-1185">Reference proteome</keyword>
<protein>
    <recommendedName>
        <fullName evidence="4">Xylosidase/arabinosidase</fullName>
    </recommendedName>
</protein>
<dbReference type="EMBL" id="JARJCM010000030">
    <property type="protein sequence ID" value="KAJ7038682.1"/>
    <property type="molecule type" value="Genomic_DNA"/>
</dbReference>
<name>A0AAD6T7D4_9AGAR</name>
<feature type="region of interest" description="Disordered" evidence="1">
    <location>
        <begin position="675"/>
        <end position="778"/>
    </location>
</feature>
<organism evidence="2 3">
    <name type="scientific">Mycena alexandri</name>
    <dbReference type="NCBI Taxonomy" id="1745969"/>
    <lineage>
        <taxon>Eukaryota</taxon>
        <taxon>Fungi</taxon>
        <taxon>Dikarya</taxon>
        <taxon>Basidiomycota</taxon>
        <taxon>Agaricomycotina</taxon>
        <taxon>Agaricomycetes</taxon>
        <taxon>Agaricomycetidae</taxon>
        <taxon>Agaricales</taxon>
        <taxon>Marasmiineae</taxon>
        <taxon>Mycenaceae</taxon>
        <taxon>Mycena</taxon>
    </lineage>
</organism>
<evidence type="ECO:0000256" key="1">
    <source>
        <dbReference type="SAM" id="MobiDB-lite"/>
    </source>
</evidence>
<feature type="region of interest" description="Disordered" evidence="1">
    <location>
        <begin position="481"/>
        <end position="511"/>
    </location>
</feature>
<accession>A0AAD6T7D4</accession>
<comment type="caution">
    <text evidence="2">The sequence shown here is derived from an EMBL/GenBank/DDBJ whole genome shotgun (WGS) entry which is preliminary data.</text>
</comment>
<feature type="region of interest" description="Disordered" evidence="1">
    <location>
        <begin position="564"/>
        <end position="643"/>
    </location>
</feature>
<evidence type="ECO:0000313" key="2">
    <source>
        <dbReference type="EMBL" id="KAJ7038682.1"/>
    </source>
</evidence>
<proteinExistence type="predicted"/>
<dbReference type="AlphaFoldDB" id="A0AAD6T7D4"/>